<evidence type="ECO:0000259" key="2">
    <source>
        <dbReference type="PROSITE" id="PS50042"/>
    </source>
</evidence>
<feature type="transmembrane region" description="Helical" evidence="1">
    <location>
        <begin position="340"/>
        <end position="358"/>
    </location>
</feature>
<organism evidence="3 4">
    <name type="scientific">Dulcicalothrix desertica PCC 7102</name>
    <dbReference type="NCBI Taxonomy" id="232991"/>
    <lineage>
        <taxon>Bacteria</taxon>
        <taxon>Bacillati</taxon>
        <taxon>Cyanobacteriota</taxon>
        <taxon>Cyanophyceae</taxon>
        <taxon>Nostocales</taxon>
        <taxon>Calotrichaceae</taxon>
        <taxon>Dulcicalothrix</taxon>
    </lineage>
</organism>
<accession>A0A3S1CQW0</accession>
<proteinExistence type="predicted"/>
<dbReference type="InterPro" id="IPR014710">
    <property type="entry name" value="RmlC-like_jellyroll"/>
</dbReference>
<keyword evidence="1" id="KW-0812">Transmembrane</keyword>
<dbReference type="CDD" id="cd00038">
    <property type="entry name" value="CAP_ED"/>
    <property type="match status" value="1"/>
</dbReference>
<dbReference type="Pfam" id="PF00027">
    <property type="entry name" value="cNMP_binding"/>
    <property type="match status" value="1"/>
</dbReference>
<feature type="transmembrane region" description="Helical" evidence="1">
    <location>
        <begin position="282"/>
        <end position="300"/>
    </location>
</feature>
<dbReference type="Gene3D" id="2.60.120.10">
    <property type="entry name" value="Jelly Rolls"/>
    <property type="match status" value="1"/>
</dbReference>
<dbReference type="AlphaFoldDB" id="A0A3S1CQW0"/>
<keyword evidence="1" id="KW-0472">Membrane</keyword>
<keyword evidence="1" id="KW-1133">Transmembrane helix</keyword>
<evidence type="ECO:0000313" key="4">
    <source>
        <dbReference type="Proteomes" id="UP000271624"/>
    </source>
</evidence>
<evidence type="ECO:0000313" key="3">
    <source>
        <dbReference type="EMBL" id="RUT08809.1"/>
    </source>
</evidence>
<dbReference type="Proteomes" id="UP000271624">
    <property type="component" value="Unassembled WGS sequence"/>
</dbReference>
<feature type="transmembrane region" description="Helical" evidence="1">
    <location>
        <begin position="385"/>
        <end position="406"/>
    </location>
</feature>
<keyword evidence="4" id="KW-1185">Reference proteome</keyword>
<dbReference type="SUPFAM" id="SSF51206">
    <property type="entry name" value="cAMP-binding domain-like"/>
    <property type="match status" value="1"/>
</dbReference>
<dbReference type="PROSITE" id="PS50042">
    <property type="entry name" value="CNMP_BINDING_3"/>
    <property type="match status" value="1"/>
</dbReference>
<sequence>MTKLMKIATEKNPNMLPQFSERQMHFSRWVLTVAWLLVIVSLFYDPWTSVLTAPNHPWSPLRLPNTCIQVQGKCLSEQPYPLGTTLFWGAIVPSAIFILLVFGHEVWRRICPLSFLSQIPRALNKQRQFKRENAKTGKVRYELAKVKSDSWLGRNYHYIQFGWLFVGLCGRILFFNADRLVLALWLLFTIACAIGVGYFYAGKSWCQYFCPMAPVQKIYSEPGGLFRTKAHTSDQTITQSMCRITLPDGKEQSACVACQNPCIDIDAERNYWDSLNKPTESFLRYGYIGLVFGYFVYYYLYAGNWDYYFSGAWARQTDQLASLLSPGFYLFGQTINIPKILAVPLTLGAFTAVAYYLGKIAEKQIISLSRQSFPNLHVDVVRHRIFTLCTYIIFNFFFIFGGRPIVATLPVWVQYIYDLGLVSLSTLWVYKTWNRSPDLYSRENLANRFRKQLVKLQLNVSQYLEGRSLDDLNTHEVYILAKVLPEFTKENRHKAYKGVVQEALEEGYVNYSSSLEVLQQMRLELGITDDEHRKVLEELGIENPELLDPDRQRTLENQIRLNGYRKSLERLMLLQQQSSNENFDQLLQQNSSEIGALRQQYFITSQEQEWILSGLSPDAGDKRRAEFLLAQLPNLITCYRVLNQPIIRQHQAVLTLIKESIYHKEELIIRSILEILATQQNSPLALKLGLSLGQMSSFVLVELLEAEPWKQRLHPEILRYLTQPSSEWNTCSLESSPSEVLQHLEALLGDQNPSLQAACLYIIAQLESERGKSIACQFTSDSSKVLRETSELLLSLPVPYPSLDSFPTLEKVVYLFNSDFFHRMHPETLVSLAERADVKTYTQNQAITEAGDTCRELLLLLSGDAEIRYQLTDDEIRVESLHPGQTLDELDVLAHSQSRNTIIASSPKTRILAIPVHTFDDLLDSDSDFARRVLELESRQLQRFMRSINSP</sequence>
<dbReference type="InterPro" id="IPR018490">
    <property type="entry name" value="cNMP-bd_dom_sf"/>
</dbReference>
<dbReference type="SMART" id="SM00100">
    <property type="entry name" value="cNMP"/>
    <property type="match status" value="1"/>
</dbReference>
<feature type="transmembrane region" description="Helical" evidence="1">
    <location>
        <begin position="180"/>
        <end position="201"/>
    </location>
</feature>
<feature type="transmembrane region" description="Helical" evidence="1">
    <location>
        <begin position="86"/>
        <end position="107"/>
    </location>
</feature>
<comment type="caution">
    <text evidence="3">The sequence shown here is derived from an EMBL/GenBank/DDBJ whole genome shotgun (WGS) entry which is preliminary data.</text>
</comment>
<dbReference type="RefSeq" id="WP_233787591.1">
    <property type="nucleotide sequence ID" value="NZ_RSCL01000002.1"/>
</dbReference>
<reference evidence="3" key="1">
    <citation type="submission" date="2018-12" db="EMBL/GenBank/DDBJ databases">
        <authorList>
            <person name="Will S."/>
            <person name="Neumann-Schaal M."/>
            <person name="Henke P."/>
        </authorList>
    </citation>
    <scope>NUCLEOTIDE SEQUENCE</scope>
    <source>
        <strain evidence="3">PCC 7102</strain>
    </source>
</reference>
<dbReference type="EMBL" id="RSCL01000002">
    <property type="protein sequence ID" value="RUT08809.1"/>
    <property type="molecule type" value="Genomic_DNA"/>
</dbReference>
<evidence type="ECO:0000256" key="1">
    <source>
        <dbReference type="SAM" id="Phobius"/>
    </source>
</evidence>
<protein>
    <recommendedName>
        <fullName evidence="2">Cyclic nucleotide-binding domain-containing protein</fullName>
    </recommendedName>
</protein>
<gene>
    <name evidence="3" type="ORF">DSM106972_008620</name>
</gene>
<feature type="transmembrane region" description="Helical" evidence="1">
    <location>
        <begin position="155"/>
        <end position="174"/>
    </location>
</feature>
<reference evidence="3" key="2">
    <citation type="journal article" date="2019" name="Genome Biol. Evol.">
        <title>Day and night: Metabolic profiles and evolutionary relationships of six axenic non-marine cyanobacteria.</title>
        <authorList>
            <person name="Will S.E."/>
            <person name="Henke P."/>
            <person name="Boedeker C."/>
            <person name="Huang S."/>
            <person name="Brinkmann H."/>
            <person name="Rohde M."/>
            <person name="Jarek M."/>
            <person name="Friedl T."/>
            <person name="Seufert S."/>
            <person name="Schumacher M."/>
            <person name="Overmann J."/>
            <person name="Neumann-Schaal M."/>
            <person name="Petersen J."/>
        </authorList>
    </citation>
    <scope>NUCLEOTIDE SEQUENCE [LARGE SCALE GENOMIC DNA]</scope>
    <source>
        <strain evidence="3">PCC 7102</strain>
    </source>
</reference>
<dbReference type="InterPro" id="IPR000595">
    <property type="entry name" value="cNMP-bd_dom"/>
</dbReference>
<feature type="domain" description="Cyclic nucleotide-binding" evidence="2">
    <location>
        <begin position="820"/>
        <end position="940"/>
    </location>
</feature>
<name>A0A3S1CQW0_9CYAN</name>